<dbReference type="GO" id="GO:0016567">
    <property type="term" value="P:protein ubiquitination"/>
    <property type="evidence" value="ECO:0007669"/>
    <property type="project" value="InterPro"/>
</dbReference>
<comment type="pathway">
    <text evidence="2">Protein modification; protein ubiquitination.</text>
</comment>
<dbReference type="InterPro" id="IPR003613">
    <property type="entry name" value="Ubox_domain"/>
</dbReference>
<name>A0AA88DHS1_FICCA</name>
<evidence type="ECO:0000256" key="6">
    <source>
        <dbReference type="ARBA" id="ARBA00022786"/>
    </source>
</evidence>
<protein>
    <recommendedName>
        <fullName evidence="3">RING-type E3 ubiquitin transferase</fullName>
        <ecNumber evidence="3">2.3.2.27</ecNumber>
    </recommendedName>
</protein>
<feature type="repeat" description="ARM" evidence="7">
    <location>
        <begin position="420"/>
        <end position="462"/>
    </location>
</feature>
<accession>A0AA88DHS1</accession>
<organism evidence="9 10">
    <name type="scientific">Ficus carica</name>
    <name type="common">Common fig</name>
    <dbReference type="NCBI Taxonomy" id="3494"/>
    <lineage>
        <taxon>Eukaryota</taxon>
        <taxon>Viridiplantae</taxon>
        <taxon>Streptophyta</taxon>
        <taxon>Embryophyta</taxon>
        <taxon>Tracheophyta</taxon>
        <taxon>Spermatophyta</taxon>
        <taxon>Magnoliopsida</taxon>
        <taxon>eudicotyledons</taxon>
        <taxon>Gunneridae</taxon>
        <taxon>Pentapetalae</taxon>
        <taxon>rosids</taxon>
        <taxon>fabids</taxon>
        <taxon>Rosales</taxon>
        <taxon>Moraceae</taxon>
        <taxon>Ficeae</taxon>
        <taxon>Ficus</taxon>
    </lineage>
</organism>
<evidence type="ECO:0000256" key="7">
    <source>
        <dbReference type="PROSITE-ProRule" id="PRU00259"/>
    </source>
</evidence>
<dbReference type="InterPro" id="IPR000225">
    <property type="entry name" value="Armadillo"/>
</dbReference>
<dbReference type="SUPFAM" id="SSF57850">
    <property type="entry name" value="RING/U-box"/>
    <property type="match status" value="1"/>
</dbReference>
<dbReference type="Pfam" id="PF04564">
    <property type="entry name" value="U-box"/>
    <property type="match status" value="1"/>
</dbReference>
<reference evidence="9" key="1">
    <citation type="submission" date="2023-07" db="EMBL/GenBank/DDBJ databases">
        <title>draft genome sequence of fig (Ficus carica).</title>
        <authorList>
            <person name="Takahashi T."/>
            <person name="Nishimura K."/>
        </authorList>
    </citation>
    <scope>NUCLEOTIDE SEQUENCE</scope>
</reference>
<keyword evidence="4" id="KW-0808">Transferase</keyword>
<evidence type="ECO:0000256" key="5">
    <source>
        <dbReference type="ARBA" id="ARBA00022737"/>
    </source>
</evidence>
<dbReference type="InterPro" id="IPR016024">
    <property type="entry name" value="ARM-type_fold"/>
</dbReference>
<dbReference type="Gene3D" id="3.30.40.10">
    <property type="entry name" value="Zinc/RING finger domain, C3HC4 (zinc finger)"/>
    <property type="match status" value="1"/>
</dbReference>
<dbReference type="InterPro" id="IPR058678">
    <property type="entry name" value="ARM_PUB"/>
</dbReference>
<dbReference type="CDD" id="cd16664">
    <property type="entry name" value="RING-Ubox_PUB"/>
    <property type="match status" value="1"/>
</dbReference>
<dbReference type="EMBL" id="BTGU01000013">
    <property type="protein sequence ID" value="GMN41634.1"/>
    <property type="molecule type" value="Genomic_DNA"/>
</dbReference>
<evidence type="ECO:0000313" key="10">
    <source>
        <dbReference type="Proteomes" id="UP001187192"/>
    </source>
</evidence>
<dbReference type="PROSITE" id="PS50176">
    <property type="entry name" value="ARM_REPEAT"/>
    <property type="match status" value="2"/>
</dbReference>
<evidence type="ECO:0000256" key="3">
    <source>
        <dbReference type="ARBA" id="ARBA00012483"/>
    </source>
</evidence>
<dbReference type="Proteomes" id="UP001187192">
    <property type="component" value="Unassembled WGS sequence"/>
</dbReference>
<dbReference type="FunFam" id="3.30.40.10:FF:000442">
    <property type="entry name" value="RING-type E3 ubiquitin transferase"/>
    <property type="match status" value="1"/>
</dbReference>
<evidence type="ECO:0000259" key="8">
    <source>
        <dbReference type="PROSITE" id="PS51698"/>
    </source>
</evidence>
<dbReference type="InterPro" id="IPR011989">
    <property type="entry name" value="ARM-like"/>
</dbReference>
<dbReference type="PROSITE" id="PS51698">
    <property type="entry name" value="U_BOX"/>
    <property type="match status" value="1"/>
</dbReference>
<proteinExistence type="predicted"/>
<dbReference type="SMART" id="SM00185">
    <property type="entry name" value="ARM"/>
    <property type="match status" value="4"/>
</dbReference>
<comment type="caution">
    <text evidence="9">The sequence shown here is derived from an EMBL/GenBank/DDBJ whole genome shotgun (WGS) entry which is preliminary data.</text>
</comment>
<dbReference type="PANTHER" id="PTHR23315:SF307">
    <property type="entry name" value="U-BOX DOMAIN-CONTAINING PROTEIN 19"/>
    <property type="match status" value="1"/>
</dbReference>
<keyword evidence="6" id="KW-0833">Ubl conjugation pathway</keyword>
<sequence length="684" mass="75627">MIQSSTVSYRRILNFPAIHSCEEISPNTLLSSLISLASEICSFRSRFFASNGRNAREIIRQIGILLVFLEEVRESESDLPDTLVLGFSELHSVFQRVRFLLEDCLREGARVLMLLNSERAANYFRVFARAIATALDVLPLSLIDASVDLKDHVELVMRQARKSRFDVAPEDKRVLGIVLSVLNGFKNGVVPDRDDLRLVLDYLGIRRWSKCNKEVKFLGSEIELENSNEERKELLTMLSSLKGFVCYCRCVLFDAVEGEASRQLSSKCSSEVLIGLNPDDFRCPISLEIMVDPVTIASGHTYDRSSISKWFWSGNSICPKTGEKLNNLEMVPNLALRRLIQQYCFKNGIPFVESGHRNRHAKREVFAQSLAAEKAMKMVANFLADKLISGSGQEKNKAACEARLLSKTSVFNRSCLVEAGIILPLLKLLLSTDTLTQENAAAALLNLSKHSESKAQIVKNGGLEVLVDVLKKGPNLEARQHIAGVLFYLSSIEENRMLIGENPETIPALLELIKDATDRGKKNVLVAIFGLLAHPENHRKVLAAGVVPLLVNFLKSCETEEVVTDSLAILATLAGKSDGTDAILRHGALDSVVEILNSSSSKAGKEYCVSLLLALCKNGEKDVIALLVKSPSLMGSLYSLLSEGTSRASQKASALIRVLHEFCEKRSSGLIAPVLPQERFVRIW</sequence>
<dbReference type="SUPFAM" id="SSF48371">
    <property type="entry name" value="ARM repeat"/>
    <property type="match status" value="1"/>
</dbReference>
<keyword evidence="10" id="KW-1185">Reference proteome</keyword>
<dbReference type="InterPro" id="IPR013083">
    <property type="entry name" value="Znf_RING/FYVE/PHD"/>
</dbReference>
<gene>
    <name evidence="9" type="ORF">TIFTF001_010857</name>
</gene>
<comment type="catalytic activity">
    <reaction evidence="1">
        <text>S-ubiquitinyl-[E2 ubiquitin-conjugating enzyme]-L-cysteine + [acceptor protein]-L-lysine = [E2 ubiquitin-conjugating enzyme]-L-cysteine + N(6)-ubiquitinyl-[acceptor protein]-L-lysine.</text>
        <dbReference type="EC" id="2.3.2.27"/>
    </reaction>
</comment>
<dbReference type="GO" id="GO:0061630">
    <property type="term" value="F:ubiquitin protein ligase activity"/>
    <property type="evidence" value="ECO:0007669"/>
    <property type="project" value="UniProtKB-EC"/>
</dbReference>
<dbReference type="Pfam" id="PF25598">
    <property type="entry name" value="ARM_PUB"/>
    <property type="match status" value="1"/>
</dbReference>
<dbReference type="InterPro" id="IPR045210">
    <property type="entry name" value="RING-Ubox_PUB"/>
</dbReference>
<dbReference type="SMART" id="SM00504">
    <property type="entry name" value="Ubox"/>
    <property type="match status" value="1"/>
</dbReference>
<dbReference type="Gene3D" id="1.25.10.10">
    <property type="entry name" value="Leucine-rich Repeat Variant"/>
    <property type="match status" value="2"/>
</dbReference>
<dbReference type="FunFam" id="1.25.10.10:FF:000485">
    <property type="entry name" value="RING-type E3 ubiquitin transferase"/>
    <property type="match status" value="1"/>
</dbReference>
<dbReference type="Pfam" id="PF25368">
    <property type="entry name" value="PUB10_N"/>
    <property type="match status" value="1"/>
</dbReference>
<feature type="domain" description="U-box" evidence="8">
    <location>
        <begin position="276"/>
        <end position="350"/>
    </location>
</feature>
<feature type="repeat" description="ARM" evidence="7">
    <location>
        <begin position="545"/>
        <end position="588"/>
    </location>
</feature>
<evidence type="ECO:0000256" key="2">
    <source>
        <dbReference type="ARBA" id="ARBA00004906"/>
    </source>
</evidence>
<dbReference type="EC" id="2.3.2.27" evidence="3"/>
<dbReference type="InterPro" id="IPR057623">
    <property type="entry name" value="PUB12-19-like_N"/>
</dbReference>
<dbReference type="AlphaFoldDB" id="A0AA88DHS1"/>
<keyword evidence="5" id="KW-0677">Repeat</keyword>
<evidence type="ECO:0000256" key="1">
    <source>
        <dbReference type="ARBA" id="ARBA00000900"/>
    </source>
</evidence>
<evidence type="ECO:0000313" key="9">
    <source>
        <dbReference type="EMBL" id="GMN41634.1"/>
    </source>
</evidence>
<evidence type="ECO:0000256" key="4">
    <source>
        <dbReference type="ARBA" id="ARBA00022679"/>
    </source>
</evidence>
<dbReference type="GO" id="GO:0010029">
    <property type="term" value="P:regulation of seed germination"/>
    <property type="evidence" value="ECO:0007669"/>
    <property type="project" value="UniProtKB-ARBA"/>
</dbReference>
<dbReference type="PANTHER" id="PTHR23315">
    <property type="entry name" value="U BOX DOMAIN-CONTAINING"/>
    <property type="match status" value="1"/>
</dbReference>